<dbReference type="InterPro" id="IPR009080">
    <property type="entry name" value="tRNAsynth_Ia_anticodon-bd"/>
</dbReference>
<keyword evidence="4 8" id="KW-0067">ATP-binding</keyword>
<dbReference type="Gene3D" id="2.20.28.20">
    <property type="entry name" value="Methionyl-tRNA synthetase, Zn-domain"/>
    <property type="match status" value="1"/>
</dbReference>
<evidence type="ECO:0000256" key="4">
    <source>
        <dbReference type="ARBA" id="ARBA00022840"/>
    </source>
</evidence>
<dbReference type="Proteomes" id="UP001183420">
    <property type="component" value="Unassembled WGS sequence"/>
</dbReference>
<evidence type="ECO:0000256" key="9">
    <source>
        <dbReference type="SAM" id="MobiDB-lite"/>
    </source>
</evidence>
<dbReference type="PANTHER" id="PTHR45765">
    <property type="entry name" value="METHIONINE--TRNA LIGASE"/>
    <property type="match status" value="1"/>
</dbReference>
<gene>
    <name evidence="11" type="ORF">RNC47_12725</name>
</gene>
<keyword evidence="12" id="KW-1185">Reference proteome</keyword>
<evidence type="ECO:0000256" key="2">
    <source>
        <dbReference type="ARBA" id="ARBA00022598"/>
    </source>
</evidence>
<dbReference type="GO" id="GO:0016874">
    <property type="term" value="F:ligase activity"/>
    <property type="evidence" value="ECO:0007669"/>
    <property type="project" value="UniProtKB-KW"/>
</dbReference>
<dbReference type="SUPFAM" id="SSF52374">
    <property type="entry name" value="Nucleotidylyl transferase"/>
    <property type="match status" value="1"/>
</dbReference>
<keyword evidence="5 8" id="KW-0648">Protein biosynthesis</keyword>
<keyword evidence="3 8" id="KW-0547">Nucleotide-binding</keyword>
<evidence type="ECO:0000256" key="3">
    <source>
        <dbReference type="ARBA" id="ARBA00022741"/>
    </source>
</evidence>
<keyword evidence="6 8" id="KW-0030">Aminoacyl-tRNA synthetase</keyword>
<dbReference type="InterPro" id="IPR029038">
    <property type="entry name" value="MetRS_Zn"/>
</dbReference>
<feature type="region of interest" description="Disordered" evidence="9">
    <location>
        <begin position="503"/>
        <end position="525"/>
    </location>
</feature>
<evidence type="ECO:0000259" key="10">
    <source>
        <dbReference type="Pfam" id="PF09334"/>
    </source>
</evidence>
<dbReference type="InterPro" id="IPR023458">
    <property type="entry name" value="Met-tRNA_ligase_1"/>
</dbReference>
<evidence type="ECO:0000313" key="11">
    <source>
        <dbReference type="EMBL" id="MDT0319201.1"/>
    </source>
</evidence>
<dbReference type="Pfam" id="PF09334">
    <property type="entry name" value="tRNA-synt_1g"/>
    <property type="match status" value="1"/>
</dbReference>
<dbReference type="PANTHER" id="PTHR45765:SF1">
    <property type="entry name" value="METHIONINE--TRNA LIGASE, CYTOPLASMIC"/>
    <property type="match status" value="1"/>
</dbReference>
<proteinExistence type="inferred from homology"/>
<dbReference type="InterPro" id="IPR015413">
    <property type="entry name" value="Methionyl/Leucyl_tRNA_Synth"/>
</dbReference>
<dbReference type="Gene3D" id="3.40.50.620">
    <property type="entry name" value="HUPs"/>
    <property type="match status" value="1"/>
</dbReference>
<comment type="caution">
    <text evidence="11">The sequence shown here is derived from an EMBL/GenBank/DDBJ whole genome shotgun (WGS) entry which is preliminary data.</text>
</comment>
<evidence type="ECO:0000256" key="8">
    <source>
        <dbReference type="RuleBase" id="RU363039"/>
    </source>
</evidence>
<name>A0ABU2LNP3_9ACTN</name>
<dbReference type="EMBL" id="JAVREM010000012">
    <property type="protein sequence ID" value="MDT0319201.1"/>
    <property type="molecule type" value="Genomic_DNA"/>
</dbReference>
<dbReference type="RefSeq" id="WP_311598354.1">
    <property type="nucleotide sequence ID" value="NZ_JAVREM010000012.1"/>
</dbReference>
<feature type="domain" description="Methionyl/Leucyl tRNA synthetase" evidence="10">
    <location>
        <begin position="7"/>
        <end position="245"/>
    </location>
</feature>
<reference evidence="12" key="1">
    <citation type="submission" date="2023-07" db="EMBL/GenBank/DDBJ databases">
        <title>30 novel species of actinomycetes from the DSMZ collection.</title>
        <authorList>
            <person name="Nouioui I."/>
        </authorList>
    </citation>
    <scope>NUCLEOTIDE SEQUENCE [LARGE SCALE GENOMIC DNA]</scope>
    <source>
        <strain evidence="12">DSM 44918</strain>
    </source>
</reference>
<feature type="compositionally biased region" description="Pro residues" evidence="9">
    <location>
        <begin position="507"/>
        <end position="525"/>
    </location>
</feature>
<dbReference type="Gene3D" id="1.10.730.10">
    <property type="entry name" value="Isoleucyl-tRNA Synthetase, Domain 1"/>
    <property type="match status" value="1"/>
</dbReference>
<dbReference type="SUPFAM" id="SSF47323">
    <property type="entry name" value="Anticodon-binding domain of a subclass of class I aminoacyl-tRNA synthetases"/>
    <property type="match status" value="1"/>
</dbReference>
<dbReference type="InterPro" id="IPR014729">
    <property type="entry name" value="Rossmann-like_a/b/a_fold"/>
</dbReference>
<evidence type="ECO:0000256" key="6">
    <source>
        <dbReference type="ARBA" id="ARBA00023146"/>
    </source>
</evidence>
<evidence type="ECO:0000256" key="5">
    <source>
        <dbReference type="ARBA" id="ARBA00022917"/>
    </source>
</evidence>
<evidence type="ECO:0000256" key="7">
    <source>
        <dbReference type="ARBA" id="ARBA00047364"/>
    </source>
</evidence>
<evidence type="ECO:0000256" key="1">
    <source>
        <dbReference type="ARBA" id="ARBA00008258"/>
    </source>
</evidence>
<keyword evidence="2 8" id="KW-0436">Ligase</keyword>
<comment type="catalytic activity">
    <reaction evidence="7">
        <text>tRNA(Met) + L-methionine + ATP = L-methionyl-tRNA(Met) + AMP + diphosphate</text>
        <dbReference type="Rhea" id="RHEA:13481"/>
        <dbReference type="Rhea" id="RHEA-COMP:9667"/>
        <dbReference type="Rhea" id="RHEA-COMP:9698"/>
        <dbReference type="ChEBI" id="CHEBI:30616"/>
        <dbReference type="ChEBI" id="CHEBI:33019"/>
        <dbReference type="ChEBI" id="CHEBI:57844"/>
        <dbReference type="ChEBI" id="CHEBI:78442"/>
        <dbReference type="ChEBI" id="CHEBI:78530"/>
        <dbReference type="ChEBI" id="CHEBI:456215"/>
        <dbReference type="EC" id="6.1.1.10"/>
    </reaction>
</comment>
<organism evidence="11 12">
    <name type="scientific">Streptomyces millisiae</name>
    <dbReference type="NCBI Taxonomy" id="3075542"/>
    <lineage>
        <taxon>Bacteria</taxon>
        <taxon>Bacillati</taxon>
        <taxon>Actinomycetota</taxon>
        <taxon>Actinomycetes</taxon>
        <taxon>Kitasatosporales</taxon>
        <taxon>Streptomycetaceae</taxon>
        <taxon>Streptomyces</taxon>
    </lineage>
</organism>
<evidence type="ECO:0000313" key="12">
    <source>
        <dbReference type="Proteomes" id="UP001183420"/>
    </source>
</evidence>
<comment type="similarity">
    <text evidence="1">Belongs to the class-I aminoacyl-tRNA synthetase family. MetG type 1 subfamily.</text>
</comment>
<sequence length="525" mass="57212">MSGPLWITASPPGAHGELHVGHLAGPYVAADVLSRFLRAEGRTVRLTTATAQHTDAVELRARRASRDPGDIAEGYHEAIVADLAHARVAFDLVTHPAADVGFHAWLGETFRRLHAEGLIVARTRPLPYCPACETWLYGTLVTGGCPRCGATRGGDVCRACSRPGGELVEPRCAVCAAPPTTRRLRRLHLLLEPLRDQLTDYWSSSDLSPRLAALCEDLVEDALPSPAVTRPSRWGLPVPVEGYADQRIDTAFENAAAQLHAWGPDDRPPPEHAIAFAGFSHAFDQAVVLPALQIARGLKLPTTLRLNDPYELDGRPLSHGSRHGAWVLDLVTEWGSDTLRRHVLRDRPGTRPTAFRAADLERSWQVLREPWEAWLERLLGAVRTDCGGVVPAVEPGGAGWERLRDRLLRTAADLREAYGPEEFDPRRVLALLDEVVHQAADFGHANAHHHRDRPEGARRHQAALVAQLAVAAALAAWAWPVMPEGAARLAAALRLPAVRRVDEHALTPPPPGTRLPPPPAPVFGS</sequence>
<accession>A0ABU2LNP3</accession>
<protein>
    <submittedName>
        <fullName evidence="11">Class I tRNA ligase family protein</fullName>
    </submittedName>
</protein>